<dbReference type="PANTHER" id="PTHR21666:SF270">
    <property type="entry name" value="MUREIN HYDROLASE ACTIVATOR ENVC"/>
    <property type="match status" value="1"/>
</dbReference>
<evidence type="ECO:0000313" key="1">
    <source>
        <dbReference type="EMBL" id="KKR06088.1"/>
    </source>
</evidence>
<dbReference type="InterPro" id="IPR050570">
    <property type="entry name" value="Cell_wall_metabolism_enzyme"/>
</dbReference>
<comment type="caution">
    <text evidence="1">The sequence shown here is derived from an EMBL/GenBank/DDBJ whole genome shotgun (WGS) entry which is preliminary data.</text>
</comment>
<dbReference type="PANTHER" id="PTHR21666">
    <property type="entry name" value="PEPTIDASE-RELATED"/>
    <property type="match status" value="1"/>
</dbReference>
<dbReference type="EMBL" id="LBWK01000001">
    <property type="protein sequence ID" value="KKR06088.1"/>
    <property type="molecule type" value="Genomic_DNA"/>
</dbReference>
<dbReference type="InterPro" id="IPR011055">
    <property type="entry name" value="Dup_hybrid_motif"/>
</dbReference>
<accession>A0A0G0MSH6</accession>
<gene>
    <name evidence="1" type="ORF">UT34_C0001G0128</name>
</gene>
<dbReference type="Proteomes" id="UP000034799">
    <property type="component" value="Unassembled WGS sequence"/>
</dbReference>
<dbReference type="STRING" id="1619100.UT34_C0001G0128"/>
<sequence length="301" mass="34746">MTIRGRYAPKISGFKYLSSPIKKYDFISEGFIYNAAERSIHGQFFHKGIDYSAPYGTPVYAAAAGYAVASYHRFPVLRSDFTIQILDGKPLGNGLGYFVQIYHPENISGVKGGRITQYGHLSYIINKLDVKLTQVQKINLLDRIKKVNDAKVKNGLSNEKLNRVLDQQEKIMRSYPWVQTYHGYNFSKDLGERESYLYSPTELAFLYEKRSPFVKYVEQGEEIGRVGASALLQGKPSYSEYEIHPSITEPKVVWDEYHLHFEEADRDWNSGRKGLQRDPYNIYKTSKWYLIKENLKSSLFV</sequence>
<dbReference type="SUPFAM" id="SSF51261">
    <property type="entry name" value="Duplicated hybrid motif"/>
    <property type="match status" value="1"/>
</dbReference>
<name>A0A0G0MSH6_9BACT</name>
<organism evidence="1 2">
    <name type="scientific">candidate division WS6 bacterium GW2011_GWF2_39_15</name>
    <dbReference type="NCBI Taxonomy" id="1619100"/>
    <lineage>
        <taxon>Bacteria</taxon>
        <taxon>Candidatus Dojkabacteria</taxon>
    </lineage>
</organism>
<dbReference type="AlphaFoldDB" id="A0A0G0MSH6"/>
<evidence type="ECO:0000313" key="2">
    <source>
        <dbReference type="Proteomes" id="UP000034799"/>
    </source>
</evidence>
<protein>
    <submittedName>
        <fullName evidence="1">Peptidase M23B and LisM domain</fullName>
    </submittedName>
</protein>
<dbReference type="GO" id="GO:0004222">
    <property type="term" value="F:metalloendopeptidase activity"/>
    <property type="evidence" value="ECO:0007669"/>
    <property type="project" value="TreeGrafter"/>
</dbReference>
<dbReference type="Gene3D" id="2.70.70.10">
    <property type="entry name" value="Glucose Permease (Domain IIA)"/>
    <property type="match status" value="1"/>
</dbReference>
<reference evidence="1 2" key="1">
    <citation type="journal article" date="2015" name="Nature">
        <title>rRNA introns, odd ribosomes, and small enigmatic genomes across a large radiation of phyla.</title>
        <authorList>
            <person name="Brown C.T."/>
            <person name="Hug L.A."/>
            <person name="Thomas B.C."/>
            <person name="Sharon I."/>
            <person name="Castelle C.J."/>
            <person name="Singh A."/>
            <person name="Wilkins M.J."/>
            <person name="Williams K.H."/>
            <person name="Banfield J.F."/>
        </authorList>
    </citation>
    <scope>NUCLEOTIDE SEQUENCE [LARGE SCALE GENOMIC DNA]</scope>
</reference>
<proteinExistence type="predicted"/>